<keyword evidence="5 6" id="KW-0472">Membrane</keyword>
<evidence type="ECO:0000256" key="6">
    <source>
        <dbReference type="SAM" id="Phobius"/>
    </source>
</evidence>
<proteinExistence type="inferred from homology"/>
<sequence>MLIPQLLSNMSFSDVLSFFVKPEIRRLIGFFIFFCLSLLVGEYTPSIVRIIIHRFSPQQVTIIYDNLIDPIKGAFKTAGKFILISLTFIWLEQDYQAINNFLTPFINLGVVSSVAWLLSRLFRQFVRFYGIDLIRKLGREVDEFLLVFETLANIVIGFFAALVYANSLRINLIGLMASLGIGGLAVAFAAQKILEQLLSTIVLYLDRPFIPGDYIRLQNGQLGRVESIGLRSTKIRTSAKSTLFIVPNSTLISMEIENITRAKKVMVLLYLEFFRVLDQREHALVQQTVKESTNSLFGIDPGSTKITFNDRFIKRNEEGFEKEITQARITFFILGSSENSIELRKRLLEIANDSISHKLRSFGVEFTMQDPTIYVESPVTL</sequence>
<keyword evidence="9" id="KW-1185">Reference proteome</keyword>
<name>A0A6H1TZ24_9CYAN</name>
<comment type="subcellular location">
    <subcellularLocation>
        <location evidence="1">Membrane</location>
        <topology evidence="1">Multi-pass membrane protein</topology>
    </subcellularLocation>
</comment>
<evidence type="ECO:0000313" key="8">
    <source>
        <dbReference type="EMBL" id="QIZ71852.1"/>
    </source>
</evidence>
<evidence type="ECO:0000259" key="7">
    <source>
        <dbReference type="Pfam" id="PF00924"/>
    </source>
</evidence>
<dbReference type="AlphaFoldDB" id="A0A6H1TZ24"/>
<evidence type="ECO:0000256" key="2">
    <source>
        <dbReference type="ARBA" id="ARBA00008017"/>
    </source>
</evidence>
<dbReference type="Gene3D" id="1.10.287.1260">
    <property type="match status" value="1"/>
</dbReference>
<evidence type="ECO:0000256" key="1">
    <source>
        <dbReference type="ARBA" id="ARBA00004141"/>
    </source>
</evidence>
<protein>
    <submittedName>
        <fullName evidence="8">Mechanosensitive ion channel</fullName>
    </submittedName>
</protein>
<dbReference type="PANTHER" id="PTHR30566">
    <property type="entry name" value="YNAI-RELATED MECHANOSENSITIVE ION CHANNEL"/>
    <property type="match status" value="1"/>
</dbReference>
<feature type="transmembrane region" description="Helical" evidence="6">
    <location>
        <begin position="27"/>
        <end position="52"/>
    </location>
</feature>
<dbReference type="Proteomes" id="UP000500857">
    <property type="component" value="Chromosome"/>
</dbReference>
<dbReference type="SUPFAM" id="SSF82861">
    <property type="entry name" value="Mechanosensitive channel protein MscS (YggB), transmembrane region"/>
    <property type="match status" value="1"/>
</dbReference>
<accession>A0A6H1TZ24</accession>
<dbReference type="KEGG" id="oxy:HCG48_15725"/>
<evidence type="ECO:0000256" key="4">
    <source>
        <dbReference type="ARBA" id="ARBA00022989"/>
    </source>
</evidence>
<evidence type="ECO:0000256" key="5">
    <source>
        <dbReference type="ARBA" id="ARBA00023136"/>
    </source>
</evidence>
<organism evidence="8 9">
    <name type="scientific">Oxynema aestuarii AP17</name>
    <dbReference type="NCBI Taxonomy" id="2064643"/>
    <lineage>
        <taxon>Bacteria</taxon>
        <taxon>Bacillati</taxon>
        <taxon>Cyanobacteriota</taxon>
        <taxon>Cyanophyceae</taxon>
        <taxon>Oscillatoriophycideae</taxon>
        <taxon>Oscillatoriales</taxon>
        <taxon>Oscillatoriaceae</taxon>
        <taxon>Oxynema</taxon>
        <taxon>Oxynema aestuarii</taxon>
    </lineage>
</organism>
<reference evidence="8 9" key="1">
    <citation type="submission" date="2020-04" db="EMBL/GenBank/DDBJ databases">
        <authorList>
            <person name="Basu S."/>
            <person name="Maruthanayagam V."/>
            <person name="Chakraborty S."/>
            <person name="Pramanik A."/>
            <person name="Mukherjee J."/>
            <person name="Brink B."/>
        </authorList>
    </citation>
    <scope>NUCLEOTIDE SEQUENCE [LARGE SCALE GENOMIC DNA]</scope>
    <source>
        <strain evidence="8 9">AP17</strain>
    </source>
</reference>
<dbReference type="Pfam" id="PF00924">
    <property type="entry name" value="MS_channel_2nd"/>
    <property type="match status" value="1"/>
</dbReference>
<evidence type="ECO:0000256" key="3">
    <source>
        <dbReference type="ARBA" id="ARBA00022692"/>
    </source>
</evidence>
<evidence type="ECO:0000313" key="9">
    <source>
        <dbReference type="Proteomes" id="UP000500857"/>
    </source>
</evidence>
<dbReference type="InterPro" id="IPR011014">
    <property type="entry name" value="MscS_channel_TM-2"/>
</dbReference>
<dbReference type="GO" id="GO:0016020">
    <property type="term" value="C:membrane"/>
    <property type="evidence" value="ECO:0007669"/>
    <property type="project" value="UniProtKB-SubCell"/>
</dbReference>
<dbReference type="GO" id="GO:0055085">
    <property type="term" value="P:transmembrane transport"/>
    <property type="evidence" value="ECO:0007669"/>
    <property type="project" value="InterPro"/>
</dbReference>
<dbReference type="InterPro" id="IPR006685">
    <property type="entry name" value="MscS_channel_2nd"/>
</dbReference>
<keyword evidence="3 6" id="KW-0812">Transmembrane</keyword>
<dbReference type="RefSeq" id="WP_168570004.1">
    <property type="nucleotide sequence ID" value="NZ_CP051167.1"/>
</dbReference>
<comment type="similarity">
    <text evidence="2">Belongs to the MscS (TC 1.A.23) family.</text>
</comment>
<dbReference type="Gene3D" id="2.30.30.60">
    <property type="match status" value="1"/>
</dbReference>
<dbReference type="PANTHER" id="PTHR30566:SF5">
    <property type="entry name" value="MECHANOSENSITIVE ION CHANNEL PROTEIN 1, MITOCHONDRIAL-RELATED"/>
    <property type="match status" value="1"/>
</dbReference>
<gene>
    <name evidence="8" type="ORF">HCG48_15725</name>
</gene>
<feature type="transmembrane region" description="Helical" evidence="6">
    <location>
        <begin position="144"/>
        <end position="164"/>
    </location>
</feature>
<feature type="domain" description="Mechanosensitive ion channel MscS" evidence="7">
    <location>
        <begin position="193"/>
        <end position="261"/>
    </location>
</feature>
<feature type="transmembrane region" description="Helical" evidence="6">
    <location>
        <begin position="73"/>
        <end position="91"/>
    </location>
</feature>
<keyword evidence="4 6" id="KW-1133">Transmembrane helix</keyword>
<feature type="transmembrane region" description="Helical" evidence="6">
    <location>
        <begin position="97"/>
        <end position="118"/>
    </location>
</feature>
<dbReference type="InterPro" id="IPR010920">
    <property type="entry name" value="LSM_dom_sf"/>
</dbReference>
<dbReference type="SUPFAM" id="SSF50182">
    <property type="entry name" value="Sm-like ribonucleoproteins"/>
    <property type="match status" value="1"/>
</dbReference>
<dbReference type="EMBL" id="CP051167">
    <property type="protein sequence ID" value="QIZ71852.1"/>
    <property type="molecule type" value="Genomic_DNA"/>
</dbReference>
<feature type="transmembrane region" description="Helical" evidence="6">
    <location>
        <begin position="170"/>
        <end position="190"/>
    </location>
</feature>
<dbReference type="InterPro" id="IPR023408">
    <property type="entry name" value="MscS_beta-dom_sf"/>
</dbReference>